<feature type="transmembrane region" description="Helical" evidence="7">
    <location>
        <begin position="503"/>
        <end position="524"/>
    </location>
</feature>
<feature type="transmembrane region" description="Helical" evidence="7">
    <location>
        <begin position="312"/>
        <end position="334"/>
    </location>
</feature>
<dbReference type="SUPFAM" id="SSF82689">
    <property type="entry name" value="Mechanosensitive channel protein MscS (YggB), C-terminal domain"/>
    <property type="match status" value="1"/>
</dbReference>
<feature type="transmembrane region" description="Helical" evidence="7">
    <location>
        <begin position="414"/>
        <end position="434"/>
    </location>
</feature>
<dbReference type="InterPro" id="IPR023408">
    <property type="entry name" value="MscS_beta-dom_sf"/>
</dbReference>
<keyword evidence="6 7" id="KW-0472">Membrane</keyword>
<organism evidence="10 11">
    <name type="scientific">Candidatus Francisella endociliophora</name>
    <dbReference type="NCBI Taxonomy" id="653937"/>
    <lineage>
        <taxon>Bacteria</taxon>
        <taxon>Pseudomonadati</taxon>
        <taxon>Pseudomonadota</taxon>
        <taxon>Gammaproteobacteria</taxon>
        <taxon>Thiotrichales</taxon>
        <taxon>Francisellaceae</taxon>
        <taxon>Francisella</taxon>
    </lineage>
</organism>
<dbReference type="InterPro" id="IPR049278">
    <property type="entry name" value="MS_channel_C"/>
</dbReference>
<dbReference type="InterPro" id="IPR006685">
    <property type="entry name" value="MscS_channel_2nd"/>
</dbReference>
<proteinExistence type="inferred from homology"/>
<dbReference type="KEGG" id="frf:LO80_05250"/>
<dbReference type="Pfam" id="PF00924">
    <property type="entry name" value="MS_channel_2nd"/>
    <property type="match status" value="1"/>
</dbReference>
<dbReference type="Gene3D" id="3.30.70.100">
    <property type="match status" value="1"/>
</dbReference>
<evidence type="ECO:0000256" key="1">
    <source>
        <dbReference type="ARBA" id="ARBA00004651"/>
    </source>
</evidence>
<dbReference type="InterPro" id="IPR011066">
    <property type="entry name" value="MscS_channel_C_sf"/>
</dbReference>
<feature type="transmembrane region" description="Helical" evidence="7">
    <location>
        <begin position="346"/>
        <end position="375"/>
    </location>
</feature>
<evidence type="ECO:0000313" key="10">
    <source>
        <dbReference type="EMBL" id="AIT09427.1"/>
    </source>
</evidence>
<dbReference type="PANTHER" id="PTHR30347:SF9">
    <property type="entry name" value="MINICONDUCTANCE MECHANOSENSITIVE CHANNEL MSCM"/>
    <property type="match status" value="1"/>
</dbReference>
<evidence type="ECO:0000259" key="8">
    <source>
        <dbReference type="Pfam" id="PF00924"/>
    </source>
</evidence>
<keyword evidence="5 7" id="KW-1133">Transmembrane helix</keyword>
<feature type="transmembrane region" description="Helical" evidence="7">
    <location>
        <begin position="446"/>
        <end position="470"/>
    </location>
</feature>
<keyword evidence="4 7" id="KW-0812">Transmembrane</keyword>
<dbReference type="RefSeq" id="WP_040009186.1">
    <property type="nucleotide sequence ID" value="NZ_CP009574.1"/>
</dbReference>
<comment type="similarity">
    <text evidence="2">Belongs to the MscS (TC 1.A.23) family.</text>
</comment>
<dbReference type="OrthoDB" id="9799209at2"/>
<keyword evidence="11" id="KW-1185">Reference proteome</keyword>
<sequence>MQKILQKHYLVLQPNTIGYMKALVKIILGLLILSGFAFSQSISVDKYINKASTIMLEGSSLESYIEKNYEQKSLSDVKLSNYKRDLLSQYNQLSSIESELKKQLRRVKDSLRQYISLNNDNKGHDLEGNLFYKAVIKSQPTQQMSKTDQEYKSLEFHSKIVQKRYDALVESYLETKEALSYVTDAQKRLTDDLELISDIRIKARNRDFFTKGDFLGKYDSWVKGIGEIEYNISFVSSLKYLLSIALVFFIYKLCSVAFYASLKAARRKVVKYRAIITSLSFFLRVFWNVLVATILVVILGRLFQFYRIEEFFAAYTICVYFILQNSLVIFLRFLRITLGNKLLFWFKSYVFMLMLLIFIQGVNFFSAITIIQPIFGPHGNALVSFIIAVVQLGMAVIIYFGLASFVNKRKGVNFLRIFIVLFSLLYCLLTFVGLNSLAMGILVNFLQIFVVAVVAYSIYSVIVILLHYIASKVINKGTYRIAFLNRLKSNEEETLAEYWIRTLIKLFFIVVATVVSLVILGIPYQEIYDFFYVIFFNGITIAGNNYFAISELLKSILVLAIGLAISKILERVFSRNILPYTSIDMGTQKAISTAVWYIGAIVSLVFFIASLGISGTALAFIISGLSVGVGFALQDLMKNFFAGFMLLVERPIKVGDWVELDGDICEVKKIKLRSTIVENFDLKVSFVPNSLFMSHTINNETFNPITRLAISVSVGLDQDIKQIPELLKEVASQNSNILKYPETYVTFEGYSKYTHDFTLRAFCYRRDKLTIETELRTAIIEKLIELGISIPLEAKRISVEKSS</sequence>
<dbReference type="eggNOG" id="COG3264">
    <property type="taxonomic scope" value="Bacteria"/>
</dbReference>
<dbReference type="STRING" id="1547445.LO80_05250"/>
<dbReference type="Gene3D" id="2.30.30.60">
    <property type="match status" value="1"/>
</dbReference>
<feature type="transmembrane region" description="Helical" evidence="7">
    <location>
        <begin position="240"/>
        <end position="260"/>
    </location>
</feature>
<evidence type="ECO:0008006" key="12">
    <source>
        <dbReference type="Google" id="ProtNLM"/>
    </source>
</evidence>
<dbReference type="InterPro" id="IPR010920">
    <property type="entry name" value="LSM_dom_sf"/>
</dbReference>
<dbReference type="Pfam" id="PF21082">
    <property type="entry name" value="MS_channel_3rd"/>
    <property type="match status" value="1"/>
</dbReference>
<comment type="subcellular location">
    <subcellularLocation>
        <location evidence="1">Cell membrane</location>
        <topology evidence="1">Multi-pass membrane protein</topology>
    </subcellularLocation>
</comment>
<feature type="transmembrane region" description="Helical" evidence="7">
    <location>
        <begin position="530"/>
        <end position="549"/>
    </location>
</feature>
<evidence type="ECO:0000313" key="11">
    <source>
        <dbReference type="Proteomes" id="UP000029672"/>
    </source>
</evidence>
<dbReference type="Gene3D" id="1.10.287.1260">
    <property type="match status" value="1"/>
</dbReference>
<gene>
    <name evidence="10" type="ORF">LO80_05250</name>
</gene>
<name>A0A097EPD4_9GAMM</name>
<evidence type="ECO:0000256" key="6">
    <source>
        <dbReference type="ARBA" id="ARBA00023136"/>
    </source>
</evidence>
<evidence type="ECO:0000259" key="9">
    <source>
        <dbReference type="Pfam" id="PF21082"/>
    </source>
</evidence>
<feature type="transmembrane region" description="Helical" evidence="7">
    <location>
        <begin position="381"/>
        <end position="402"/>
    </location>
</feature>
<feature type="transmembrane region" description="Helical" evidence="7">
    <location>
        <begin position="556"/>
        <end position="574"/>
    </location>
</feature>
<dbReference type="GO" id="GO:0005886">
    <property type="term" value="C:plasma membrane"/>
    <property type="evidence" value="ECO:0007669"/>
    <property type="project" value="UniProtKB-SubCell"/>
</dbReference>
<feature type="transmembrane region" description="Helical" evidence="7">
    <location>
        <begin position="22"/>
        <end position="42"/>
    </location>
</feature>
<evidence type="ECO:0000256" key="7">
    <source>
        <dbReference type="SAM" id="Phobius"/>
    </source>
</evidence>
<feature type="domain" description="Mechanosensitive ion channel MscS C-terminal" evidence="9">
    <location>
        <begin position="710"/>
        <end position="790"/>
    </location>
</feature>
<dbReference type="InterPro" id="IPR052702">
    <property type="entry name" value="MscS-like_channel"/>
</dbReference>
<feature type="domain" description="Mechanosensitive ion channel MscS" evidence="8">
    <location>
        <begin position="635"/>
        <end position="699"/>
    </location>
</feature>
<protein>
    <recommendedName>
        <fullName evidence="12">Mechanosensitive ion channel protein</fullName>
    </recommendedName>
</protein>
<keyword evidence="3" id="KW-1003">Cell membrane</keyword>
<dbReference type="SUPFAM" id="SSF50182">
    <property type="entry name" value="Sm-like ribonucleoproteins"/>
    <property type="match status" value="1"/>
</dbReference>
<dbReference type="Proteomes" id="UP000029672">
    <property type="component" value="Chromosome"/>
</dbReference>
<evidence type="ECO:0000256" key="4">
    <source>
        <dbReference type="ARBA" id="ARBA00022692"/>
    </source>
</evidence>
<evidence type="ECO:0000256" key="3">
    <source>
        <dbReference type="ARBA" id="ARBA00022475"/>
    </source>
</evidence>
<dbReference type="SUPFAM" id="SSF82861">
    <property type="entry name" value="Mechanosensitive channel protein MscS (YggB), transmembrane region"/>
    <property type="match status" value="1"/>
</dbReference>
<evidence type="ECO:0000256" key="5">
    <source>
        <dbReference type="ARBA" id="ARBA00022989"/>
    </source>
</evidence>
<dbReference type="HOGENOM" id="CLU_350470_0_0_6"/>
<dbReference type="GO" id="GO:0008381">
    <property type="term" value="F:mechanosensitive monoatomic ion channel activity"/>
    <property type="evidence" value="ECO:0007669"/>
    <property type="project" value="UniProtKB-ARBA"/>
</dbReference>
<dbReference type="EMBL" id="CP009574">
    <property type="protein sequence ID" value="AIT09427.1"/>
    <property type="molecule type" value="Genomic_DNA"/>
</dbReference>
<evidence type="ECO:0000256" key="2">
    <source>
        <dbReference type="ARBA" id="ARBA00008017"/>
    </source>
</evidence>
<dbReference type="PANTHER" id="PTHR30347">
    <property type="entry name" value="POTASSIUM CHANNEL RELATED"/>
    <property type="match status" value="1"/>
</dbReference>
<reference evidence="10 11" key="1">
    <citation type="submission" date="2014-10" db="EMBL/GenBank/DDBJ databases">
        <title>Whole genome sequence of Francisella endociliophora strain FSC1006, isolated from a laboratory culture of the marine ciliate Euplotes raikovi.</title>
        <authorList>
            <person name="Granberg M."/>
            <person name="Backman S."/>
            <person name="Lundmark E."/>
            <person name="Nilsson E."/>
            <person name="Karlsson E."/>
            <person name="Thelaus J."/>
            <person name="Ohrman C."/>
            <person name="Larkeryd A."/>
            <person name="Stenberg P."/>
        </authorList>
    </citation>
    <scope>NUCLEOTIDE SEQUENCE [LARGE SCALE GENOMIC DNA]</scope>
    <source>
        <strain evidence="10 11">FSC1006</strain>
    </source>
</reference>
<feature type="transmembrane region" description="Helical" evidence="7">
    <location>
        <begin position="281"/>
        <end position="306"/>
    </location>
</feature>
<accession>A0A097EPD4</accession>
<dbReference type="InterPro" id="IPR011014">
    <property type="entry name" value="MscS_channel_TM-2"/>
</dbReference>
<dbReference type="AlphaFoldDB" id="A0A097EPD4"/>
<feature type="transmembrane region" description="Helical" evidence="7">
    <location>
        <begin position="594"/>
        <end position="627"/>
    </location>
</feature>